<dbReference type="Proteomes" id="UP000095038">
    <property type="component" value="Unassembled WGS sequence"/>
</dbReference>
<reference evidence="6" key="1">
    <citation type="submission" date="2016-05" db="EMBL/GenBank/DDBJ databases">
        <title>Comparative genomics of biotechnologically important yeasts.</title>
        <authorList>
            <consortium name="DOE Joint Genome Institute"/>
            <person name="Riley R."/>
            <person name="Haridas S."/>
            <person name="Wolfe K.H."/>
            <person name="Lopes M.R."/>
            <person name="Hittinger C.T."/>
            <person name="Goker M."/>
            <person name="Salamov A."/>
            <person name="Wisecaver J."/>
            <person name="Long T.M."/>
            <person name="Aerts A.L."/>
            <person name="Barry K."/>
            <person name="Choi C."/>
            <person name="Clum A."/>
            <person name="Coughlan A.Y."/>
            <person name="Deshpande S."/>
            <person name="Douglass A.P."/>
            <person name="Hanson S.J."/>
            <person name="Klenk H.-P."/>
            <person name="Labutti K."/>
            <person name="Lapidus A."/>
            <person name="Lindquist E."/>
            <person name="Lipzen A."/>
            <person name="Meier-Kolthoff J.P."/>
            <person name="Ohm R.A."/>
            <person name="Otillar R.P."/>
            <person name="Pangilinan J."/>
            <person name="Peng Y."/>
            <person name="Rokas A."/>
            <person name="Rosa C.A."/>
            <person name="Scheuner C."/>
            <person name="Sibirny A.A."/>
            <person name="Slot J.C."/>
            <person name="Stielow J.B."/>
            <person name="Sun H."/>
            <person name="Kurtzman C.P."/>
            <person name="Blackwell M."/>
            <person name="Grigoriev I.V."/>
            <person name="Jeffries T.W."/>
        </authorList>
    </citation>
    <scope>NUCLEOTIDE SEQUENCE [LARGE SCALE GENOMIC DNA]</scope>
    <source>
        <strain evidence="6">DSM 1968</strain>
    </source>
</reference>
<evidence type="ECO:0000256" key="3">
    <source>
        <dbReference type="ARBA" id="ARBA00023128"/>
    </source>
</evidence>
<dbReference type="FunCoup" id="A0A1D2VLI8">
    <property type="interactions" value="163"/>
</dbReference>
<dbReference type="STRING" id="1344418.A0A1D2VLI8"/>
<dbReference type="PANTHER" id="PTHR47677">
    <property type="entry name" value="CYTOCHROME C OXIDASE ASSEMBLY FACTOR 6"/>
    <property type="match status" value="1"/>
</dbReference>
<dbReference type="InterPro" id="IPR048280">
    <property type="entry name" value="COX6B-like"/>
</dbReference>
<evidence type="ECO:0000313" key="6">
    <source>
        <dbReference type="Proteomes" id="UP000095038"/>
    </source>
</evidence>
<dbReference type="GeneID" id="30962715"/>
<dbReference type="InterPro" id="IPR048281">
    <property type="entry name" value="COA6_fun"/>
</dbReference>
<dbReference type="AlphaFoldDB" id="A0A1D2VLI8"/>
<dbReference type="GO" id="GO:0006878">
    <property type="term" value="P:intracellular copper ion homeostasis"/>
    <property type="evidence" value="ECO:0007669"/>
    <property type="project" value="EnsemblFungi"/>
</dbReference>
<protein>
    <recommendedName>
        <fullName evidence="7">Cytochrome c oxidase assembly factor 6</fullName>
    </recommendedName>
</protein>
<comment type="similarity">
    <text evidence="2">Belongs to the cytochrome c oxidase subunit 6B family.</text>
</comment>
<evidence type="ECO:0000256" key="2">
    <source>
        <dbReference type="ARBA" id="ARBA00006425"/>
    </source>
</evidence>
<dbReference type="Gene3D" id="1.10.10.140">
    <property type="entry name" value="Cytochrome c oxidase, subunit VIb"/>
    <property type="match status" value="1"/>
</dbReference>
<dbReference type="GO" id="GO:0005507">
    <property type="term" value="F:copper ion binding"/>
    <property type="evidence" value="ECO:0007669"/>
    <property type="project" value="EnsemblFungi"/>
</dbReference>
<organism evidence="5 6">
    <name type="scientific">Ascoidea rubescens DSM 1968</name>
    <dbReference type="NCBI Taxonomy" id="1344418"/>
    <lineage>
        <taxon>Eukaryota</taxon>
        <taxon>Fungi</taxon>
        <taxon>Dikarya</taxon>
        <taxon>Ascomycota</taxon>
        <taxon>Saccharomycotina</taxon>
        <taxon>Saccharomycetes</taxon>
        <taxon>Ascoideaceae</taxon>
        <taxon>Ascoidea</taxon>
    </lineage>
</organism>
<dbReference type="GO" id="GO:0005758">
    <property type="term" value="C:mitochondrial intermembrane space"/>
    <property type="evidence" value="ECO:0007669"/>
    <property type="project" value="EnsemblFungi"/>
</dbReference>
<dbReference type="EMBL" id="KV454477">
    <property type="protein sequence ID" value="ODV62407.1"/>
    <property type="molecule type" value="Genomic_DNA"/>
</dbReference>
<name>A0A1D2VLI8_9ASCO</name>
<dbReference type="GO" id="GO:0033617">
    <property type="term" value="P:mitochondrial respiratory chain complex IV assembly"/>
    <property type="evidence" value="ECO:0007669"/>
    <property type="project" value="EnsemblFungi"/>
</dbReference>
<evidence type="ECO:0000313" key="5">
    <source>
        <dbReference type="EMBL" id="ODV62407.1"/>
    </source>
</evidence>
<evidence type="ECO:0008006" key="7">
    <source>
        <dbReference type="Google" id="ProtNLM"/>
    </source>
</evidence>
<sequence length="107" mass="12471">MGILAWSSKPEENKDSLPLRSNRKICWESRDGFNKCLDKIEVINPLDPANKKIIEKNCSAEDKRFQQDCATSWVKYFKEKRIVDIKKAKIQKEIDENRATQLPFTIG</sequence>
<keyword evidence="3" id="KW-0496">Mitochondrion</keyword>
<evidence type="ECO:0000256" key="1">
    <source>
        <dbReference type="ARBA" id="ARBA00004173"/>
    </source>
</evidence>
<keyword evidence="6" id="KW-1185">Reference proteome</keyword>
<accession>A0A1D2VLI8</accession>
<dbReference type="PANTHER" id="PTHR47677:SF1">
    <property type="entry name" value="CYTOCHROME C OXIDASE ASSEMBLY FACTOR 6"/>
    <property type="match status" value="1"/>
</dbReference>
<dbReference type="Pfam" id="PF02297">
    <property type="entry name" value="COX6B"/>
    <property type="match status" value="1"/>
</dbReference>
<dbReference type="SUPFAM" id="SSF47694">
    <property type="entry name" value="Cytochrome c oxidase subunit h"/>
    <property type="match status" value="1"/>
</dbReference>
<keyword evidence="4" id="KW-1015">Disulfide bond</keyword>
<dbReference type="InterPro" id="IPR036549">
    <property type="entry name" value="CX6/COA6-like_sf"/>
</dbReference>
<comment type="subcellular location">
    <subcellularLocation>
        <location evidence="1">Mitochondrion</location>
    </subcellularLocation>
</comment>
<gene>
    <name evidence="5" type="ORF">ASCRUDRAFT_134690</name>
</gene>
<dbReference type="OrthoDB" id="5545577at2759"/>
<dbReference type="InParanoid" id="A0A1D2VLI8"/>
<evidence type="ECO:0000256" key="4">
    <source>
        <dbReference type="ARBA" id="ARBA00023157"/>
    </source>
</evidence>
<proteinExistence type="inferred from homology"/>
<dbReference type="RefSeq" id="XP_020048714.1">
    <property type="nucleotide sequence ID" value="XM_020189079.1"/>
</dbReference>